<sequence length="354" mass="39152">MDQALAASTLRDQDSAAADLRDWLTSLGEGVDLGNVGPEFLLVYLEEEWLPSHPGRKRGRAGPKAVAGVLSSLSGWFERFGRAGPYQPATGVGNPCNCQWVSDYRKGYRRGGMLEGYEEVSAVPLTPEKYKRLCVYLFQRYLGEPGVVAGLVLLRDLLCSQYMWQSTMRGHDTGKLGLADFCDPDRPGAVDTRLPLPPPWSWPAGRQYRLCVRERGTKTSRTRRADPVFLEPNPGRPELCFPRTLALYMWRSAQPGAPGCAVRSWLFRPLTSDRRGFKEEPLSSSALGARIRRHLRDADLYAGETSHSFRRGALQAAAAEGVGTAGLMGLGQIRSPAILARYLDPHRHGARQVV</sequence>
<keyword evidence="1" id="KW-0233">DNA recombination</keyword>
<proteinExistence type="predicted"/>
<evidence type="ECO:0000313" key="3">
    <source>
        <dbReference type="Proteomes" id="UP000075714"/>
    </source>
</evidence>
<dbReference type="Gene3D" id="1.10.443.10">
    <property type="entry name" value="Intergrase catalytic core"/>
    <property type="match status" value="1"/>
</dbReference>
<dbReference type="GO" id="GO:0003677">
    <property type="term" value="F:DNA binding"/>
    <property type="evidence" value="ECO:0007669"/>
    <property type="project" value="InterPro"/>
</dbReference>
<dbReference type="GO" id="GO:0015074">
    <property type="term" value="P:DNA integration"/>
    <property type="evidence" value="ECO:0007669"/>
    <property type="project" value="InterPro"/>
</dbReference>
<dbReference type="Proteomes" id="UP000075714">
    <property type="component" value="Unassembled WGS sequence"/>
</dbReference>
<dbReference type="AlphaFoldDB" id="A0A150G6G2"/>
<reference evidence="3" key="1">
    <citation type="journal article" date="2016" name="Nat. Commun.">
        <title>The Gonium pectorale genome demonstrates co-option of cell cycle regulation during the evolution of multicellularity.</title>
        <authorList>
            <person name="Hanschen E.R."/>
            <person name="Marriage T.N."/>
            <person name="Ferris P.J."/>
            <person name="Hamaji T."/>
            <person name="Toyoda A."/>
            <person name="Fujiyama A."/>
            <person name="Neme R."/>
            <person name="Noguchi H."/>
            <person name="Minakuchi Y."/>
            <person name="Suzuki M."/>
            <person name="Kawai-Toyooka H."/>
            <person name="Smith D.R."/>
            <person name="Sparks H."/>
            <person name="Anderson J."/>
            <person name="Bakaric R."/>
            <person name="Luria V."/>
            <person name="Karger A."/>
            <person name="Kirschner M.W."/>
            <person name="Durand P.M."/>
            <person name="Michod R.E."/>
            <person name="Nozaki H."/>
            <person name="Olson B.J."/>
        </authorList>
    </citation>
    <scope>NUCLEOTIDE SEQUENCE [LARGE SCALE GENOMIC DNA]</scope>
    <source>
        <strain evidence="3">NIES-2863</strain>
    </source>
</reference>
<gene>
    <name evidence="2" type="ORF">GPECTOR_54g172</name>
</gene>
<dbReference type="EMBL" id="LSYV01000055">
    <property type="protein sequence ID" value="KXZ45432.1"/>
    <property type="molecule type" value="Genomic_DNA"/>
</dbReference>
<evidence type="ECO:0000313" key="2">
    <source>
        <dbReference type="EMBL" id="KXZ45432.1"/>
    </source>
</evidence>
<evidence type="ECO:0008006" key="4">
    <source>
        <dbReference type="Google" id="ProtNLM"/>
    </source>
</evidence>
<organism evidence="2 3">
    <name type="scientific">Gonium pectorale</name>
    <name type="common">Green alga</name>
    <dbReference type="NCBI Taxonomy" id="33097"/>
    <lineage>
        <taxon>Eukaryota</taxon>
        <taxon>Viridiplantae</taxon>
        <taxon>Chlorophyta</taxon>
        <taxon>core chlorophytes</taxon>
        <taxon>Chlorophyceae</taxon>
        <taxon>CS clade</taxon>
        <taxon>Chlamydomonadales</taxon>
        <taxon>Volvocaceae</taxon>
        <taxon>Gonium</taxon>
    </lineage>
</organism>
<evidence type="ECO:0000256" key="1">
    <source>
        <dbReference type="ARBA" id="ARBA00023172"/>
    </source>
</evidence>
<dbReference type="InterPro" id="IPR013762">
    <property type="entry name" value="Integrase-like_cat_sf"/>
</dbReference>
<keyword evidence="3" id="KW-1185">Reference proteome</keyword>
<dbReference type="InterPro" id="IPR011010">
    <property type="entry name" value="DNA_brk_join_enz"/>
</dbReference>
<name>A0A150G6G2_GONPE</name>
<comment type="caution">
    <text evidence="2">The sequence shown here is derived from an EMBL/GenBank/DDBJ whole genome shotgun (WGS) entry which is preliminary data.</text>
</comment>
<protein>
    <recommendedName>
        <fullName evidence="4">Tyr recombinase domain-containing protein</fullName>
    </recommendedName>
</protein>
<dbReference type="OrthoDB" id="546682at2759"/>
<dbReference type="GO" id="GO:0006310">
    <property type="term" value="P:DNA recombination"/>
    <property type="evidence" value="ECO:0007669"/>
    <property type="project" value="UniProtKB-KW"/>
</dbReference>
<dbReference type="SUPFAM" id="SSF56349">
    <property type="entry name" value="DNA breaking-rejoining enzymes"/>
    <property type="match status" value="1"/>
</dbReference>
<accession>A0A150G6G2</accession>